<keyword evidence="5" id="KW-0862">Zinc</keyword>
<gene>
    <name evidence="12" type="primary">Znf143_1</name>
    <name evidence="12" type="ORF">ALACHE_R06795</name>
</gene>
<name>A0A7L2C3P9_9PASS</name>
<dbReference type="InterPro" id="IPR013087">
    <property type="entry name" value="Znf_C2H2_type"/>
</dbReference>
<evidence type="ECO:0000256" key="4">
    <source>
        <dbReference type="ARBA" id="ARBA00022771"/>
    </source>
</evidence>
<dbReference type="PANTHER" id="PTHR19818:SF151">
    <property type="entry name" value="ZINC FINGER PROTEIN 76"/>
    <property type="match status" value="1"/>
</dbReference>
<evidence type="ECO:0000256" key="5">
    <source>
        <dbReference type="ARBA" id="ARBA00022833"/>
    </source>
</evidence>
<dbReference type="GO" id="GO:0045944">
    <property type="term" value="P:positive regulation of transcription by RNA polymerase II"/>
    <property type="evidence" value="ECO:0007669"/>
    <property type="project" value="UniProtKB-ARBA"/>
</dbReference>
<reference evidence="12 13" key="1">
    <citation type="submission" date="2019-09" db="EMBL/GenBank/DDBJ databases">
        <title>Bird 10,000 Genomes (B10K) Project - Family phase.</title>
        <authorList>
            <person name="Zhang G."/>
        </authorList>
    </citation>
    <scope>NUCLEOTIDE SEQUENCE [LARGE SCALE GENOMIC DNA]</scope>
    <source>
        <strain evidence="12">B10K-DU-001-15</strain>
        <tissue evidence="12">Muscle</tissue>
    </source>
</reference>
<keyword evidence="13" id="KW-1185">Reference proteome</keyword>
<dbReference type="FunFam" id="3.30.160.60:FF:000071">
    <property type="entry name" value="Putative zinc finger protein 143"/>
    <property type="match status" value="1"/>
</dbReference>
<dbReference type="GO" id="GO:0008270">
    <property type="term" value="F:zinc ion binding"/>
    <property type="evidence" value="ECO:0007669"/>
    <property type="project" value="UniProtKB-KW"/>
</dbReference>
<protein>
    <submittedName>
        <fullName evidence="12">ZN143 protein</fullName>
    </submittedName>
</protein>
<keyword evidence="2" id="KW-0479">Metal-binding</keyword>
<dbReference type="SMART" id="SM00355">
    <property type="entry name" value="ZnF_C2H2"/>
    <property type="match status" value="2"/>
</dbReference>
<evidence type="ECO:0000256" key="7">
    <source>
        <dbReference type="ARBA" id="ARBA00023125"/>
    </source>
</evidence>
<dbReference type="EMBL" id="VWYE01020535">
    <property type="protein sequence ID" value="NXQ32681.1"/>
    <property type="molecule type" value="Genomic_DNA"/>
</dbReference>
<evidence type="ECO:0000256" key="3">
    <source>
        <dbReference type="ARBA" id="ARBA00022737"/>
    </source>
</evidence>
<keyword evidence="3" id="KW-0677">Repeat</keyword>
<evidence type="ECO:0000256" key="10">
    <source>
        <dbReference type="PROSITE-ProRule" id="PRU00042"/>
    </source>
</evidence>
<evidence type="ECO:0000256" key="6">
    <source>
        <dbReference type="ARBA" id="ARBA00023015"/>
    </source>
</evidence>
<evidence type="ECO:0000256" key="9">
    <source>
        <dbReference type="ARBA" id="ARBA00023242"/>
    </source>
</evidence>
<evidence type="ECO:0000256" key="1">
    <source>
        <dbReference type="ARBA" id="ARBA00004123"/>
    </source>
</evidence>
<feature type="non-terminal residue" evidence="12">
    <location>
        <position position="1"/>
    </location>
</feature>
<feature type="domain" description="C2H2-type" evidence="11">
    <location>
        <begin position="4"/>
        <end position="33"/>
    </location>
</feature>
<accession>A0A7L2C3P9</accession>
<evidence type="ECO:0000259" key="11">
    <source>
        <dbReference type="PROSITE" id="PS50157"/>
    </source>
</evidence>
<evidence type="ECO:0000256" key="2">
    <source>
        <dbReference type="ARBA" id="ARBA00022723"/>
    </source>
</evidence>
<dbReference type="PROSITE" id="PS00028">
    <property type="entry name" value="ZINC_FINGER_C2H2_1"/>
    <property type="match status" value="2"/>
</dbReference>
<evidence type="ECO:0000313" key="13">
    <source>
        <dbReference type="Proteomes" id="UP000571582"/>
    </source>
</evidence>
<evidence type="ECO:0000313" key="12">
    <source>
        <dbReference type="EMBL" id="NXQ32681.1"/>
    </source>
</evidence>
<feature type="non-terminal residue" evidence="12">
    <location>
        <position position="73"/>
    </location>
</feature>
<sequence length="73" mass="8450">ERPFKCPFEGCGRSFTTSNIRKVHIRTHTGERPYYCTEPGCGRAFASATNYKNHVRIHTGMSDFLYFEVESAW</sequence>
<dbReference type="GO" id="GO:0000978">
    <property type="term" value="F:RNA polymerase II cis-regulatory region sequence-specific DNA binding"/>
    <property type="evidence" value="ECO:0007669"/>
    <property type="project" value="TreeGrafter"/>
</dbReference>
<evidence type="ECO:0000256" key="8">
    <source>
        <dbReference type="ARBA" id="ARBA00023163"/>
    </source>
</evidence>
<dbReference type="GO" id="GO:0005634">
    <property type="term" value="C:nucleus"/>
    <property type="evidence" value="ECO:0007669"/>
    <property type="project" value="UniProtKB-SubCell"/>
</dbReference>
<dbReference type="Pfam" id="PF00096">
    <property type="entry name" value="zf-C2H2"/>
    <property type="match status" value="2"/>
</dbReference>
<dbReference type="PROSITE" id="PS50157">
    <property type="entry name" value="ZINC_FINGER_C2H2_2"/>
    <property type="match status" value="2"/>
</dbReference>
<organism evidence="12 13">
    <name type="scientific">Alaudala cheleensis</name>
    <name type="common">Asian short-toed lark</name>
    <dbReference type="NCBI Taxonomy" id="670337"/>
    <lineage>
        <taxon>Eukaryota</taxon>
        <taxon>Metazoa</taxon>
        <taxon>Chordata</taxon>
        <taxon>Craniata</taxon>
        <taxon>Vertebrata</taxon>
        <taxon>Euteleostomi</taxon>
        <taxon>Archelosauria</taxon>
        <taxon>Archosauria</taxon>
        <taxon>Dinosauria</taxon>
        <taxon>Saurischia</taxon>
        <taxon>Theropoda</taxon>
        <taxon>Coelurosauria</taxon>
        <taxon>Aves</taxon>
        <taxon>Neognathae</taxon>
        <taxon>Neoaves</taxon>
        <taxon>Telluraves</taxon>
        <taxon>Australaves</taxon>
        <taxon>Passeriformes</taxon>
        <taxon>Sylvioidea</taxon>
        <taxon>Alaudidae</taxon>
        <taxon>Alaudala</taxon>
    </lineage>
</organism>
<dbReference type="FunFam" id="3.30.160.60:FF:000137">
    <property type="entry name" value="Putative zinc finger protein 143"/>
    <property type="match status" value="1"/>
</dbReference>
<keyword evidence="7" id="KW-0238">DNA-binding</keyword>
<dbReference type="GO" id="GO:0000981">
    <property type="term" value="F:DNA-binding transcription factor activity, RNA polymerase II-specific"/>
    <property type="evidence" value="ECO:0007669"/>
    <property type="project" value="TreeGrafter"/>
</dbReference>
<dbReference type="PANTHER" id="PTHR19818">
    <property type="entry name" value="ZINC FINGER PROTEIN ZIC AND GLI"/>
    <property type="match status" value="1"/>
</dbReference>
<keyword evidence="9" id="KW-0539">Nucleus</keyword>
<feature type="domain" description="C2H2-type" evidence="11">
    <location>
        <begin position="34"/>
        <end position="63"/>
    </location>
</feature>
<comment type="subcellular location">
    <subcellularLocation>
        <location evidence="1">Nucleus</location>
    </subcellularLocation>
</comment>
<dbReference type="SUPFAM" id="SSF57667">
    <property type="entry name" value="beta-beta-alpha zinc fingers"/>
    <property type="match status" value="1"/>
</dbReference>
<dbReference type="InterPro" id="IPR036236">
    <property type="entry name" value="Znf_C2H2_sf"/>
</dbReference>
<dbReference type="AlphaFoldDB" id="A0A7L2C3P9"/>
<keyword evidence="4 10" id="KW-0863">Zinc-finger</keyword>
<comment type="caution">
    <text evidence="12">The sequence shown here is derived from an EMBL/GenBank/DDBJ whole genome shotgun (WGS) entry which is preliminary data.</text>
</comment>
<dbReference type="Gene3D" id="3.30.160.60">
    <property type="entry name" value="Classic Zinc Finger"/>
    <property type="match status" value="2"/>
</dbReference>
<keyword evidence="6" id="KW-0805">Transcription regulation</keyword>
<keyword evidence="8" id="KW-0804">Transcription</keyword>
<dbReference type="Proteomes" id="UP000571582">
    <property type="component" value="Unassembled WGS sequence"/>
</dbReference>
<proteinExistence type="predicted"/>
<dbReference type="InterPro" id="IPR050329">
    <property type="entry name" value="GLI_C2H2-zinc-finger"/>
</dbReference>